<evidence type="ECO:0000313" key="3">
    <source>
        <dbReference type="Proteomes" id="UP000253891"/>
    </source>
</evidence>
<dbReference type="Proteomes" id="UP000253891">
    <property type="component" value="Unassembled WGS sequence"/>
</dbReference>
<dbReference type="OrthoDB" id="3213544at2"/>
<evidence type="ECO:0000313" key="2">
    <source>
        <dbReference type="EMBL" id="GAO99300.1"/>
    </source>
</evidence>
<organism evidence="2 3">
    <name type="scientific">Fructobacillus ficulneus</name>
    <dbReference type="NCBI Taxonomy" id="157463"/>
    <lineage>
        <taxon>Bacteria</taxon>
        <taxon>Bacillati</taxon>
        <taxon>Bacillota</taxon>
        <taxon>Bacilli</taxon>
        <taxon>Lactobacillales</taxon>
        <taxon>Lactobacillaceae</taxon>
        <taxon>Fructobacillus</taxon>
    </lineage>
</organism>
<evidence type="ECO:0000259" key="1">
    <source>
        <dbReference type="PROSITE" id="PS50943"/>
    </source>
</evidence>
<sequence length="270" mass="30896">MTAPACFDVQTNERVPDSKLDRAAVEMANALYREEFDVVAPEKIKKFRQSNGLSQRDLAKILGWSEATIALYEDGFLPIEANNDLLQEVLTDDTVFHNLLAKASITSTTHQLENVDVLKLAHWFMVQNYFDVKNDETGLVESLGLLKIQKLLYQLKGFSLVRFNVPLYSDDSIAWEYGPVVGKVFQKYQLQRNLTKEQCMNKEVFEDYSDLMSNPQMVALLDEVWRRYGSLKASDLVAMDQTPGSPWSLTQRNTVISNTMTKLYFEQIVD</sequence>
<dbReference type="AlphaFoldDB" id="A0A0K8MFL3"/>
<dbReference type="SUPFAM" id="SSF47413">
    <property type="entry name" value="lambda repressor-like DNA-binding domains"/>
    <property type="match status" value="1"/>
</dbReference>
<dbReference type="InterPro" id="IPR010982">
    <property type="entry name" value="Lambda_DNA-bd_dom_sf"/>
</dbReference>
<protein>
    <submittedName>
        <fullName evidence="2">Phage protein</fullName>
    </submittedName>
</protein>
<keyword evidence="3" id="KW-1185">Reference proteome</keyword>
<name>A0A0K8MFL3_9LACO</name>
<dbReference type="STRING" id="157463.GCA_001047075_00226"/>
<dbReference type="Pfam" id="PF13274">
    <property type="entry name" value="SocA_Panacea"/>
    <property type="match status" value="1"/>
</dbReference>
<dbReference type="Gene3D" id="1.10.260.40">
    <property type="entry name" value="lambda repressor-like DNA-binding domains"/>
    <property type="match status" value="1"/>
</dbReference>
<accession>A0A0K8MFL3</accession>
<proteinExistence type="predicted"/>
<feature type="domain" description="HTH cro/C1-type" evidence="1">
    <location>
        <begin position="44"/>
        <end position="73"/>
    </location>
</feature>
<dbReference type="EMBL" id="DF967986">
    <property type="protein sequence ID" value="GAO99300.1"/>
    <property type="molecule type" value="Genomic_DNA"/>
</dbReference>
<reference evidence="2 3" key="1">
    <citation type="journal article" date="2015" name="BMC Genomics">
        <title>Comparative genomics of Fructobacillus spp. and Leuconostoc spp. reveals niche-specific evolution of Fructobacillus spp.</title>
        <authorList>
            <person name="Endo A."/>
            <person name="Tanizawa Y."/>
            <person name="Tanaka N."/>
            <person name="Maeno S."/>
            <person name="Kumar H."/>
            <person name="Shiwa Y."/>
            <person name="Okada S."/>
            <person name="Yoshikawa H."/>
            <person name="Dicks L."/>
            <person name="Nakagawa J."/>
            <person name="Arita M."/>
        </authorList>
    </citation>
    <scope>NUCLEOTIDE SEQUENCE [LARGE SCALE GENOMIC DNA]</scope>
    <source>
        <strain evidence="2 3">JCM 12225</strain>
    </source>
</reference>
<dbReference type="GO" id="GO:0003677">
    <property type="term" value="F:DNA binding"/>
    <property type="evidence" value="ECO:0007669"/>
    <property type="project" value="InterPro"/>
</dbReference>
<dbReference type="Pfam" id="PF01381">
    <property type="entry name" value="HTH_3"/>
    <property type="match status" value="1"/>
</dbReference>
<gene>
    <name evidence="2" type="ORF">FFIC_091270</name>
</gene>
<dbReference type="PROSITE" id="PS50943">
    <property type="entry name" value="HTH_CROC1"/>
    <property type="match status" value="1"/>
</dbReference>
<dbReference type="RefSeq" id="WP_061992721.1">
    <property type="nucleotide sequence ID" value="NZ_DF967986.1"/>
</dbReference>
<dbReference type="InterPro" id="IPR025272">
    <property type="entry name" value="SocA_Panacea"/>
</dbReference>
<dbReference type="CDD" id="cd00093">
    <property type="entry name" value="HTH_XRE"/>
    <property type="match status" value="1"/>
</dbReference>
<dbReference type="InterPro" id="IPR001387">
    <property type="entry name" value="Cro/C1-type_HTH"/>
</dbReference>